<name>A0A0G4HA97_9ALVE</name>
<keyword evidence="6" id="KW-0325">Glycoprotein</keyword>
<dbReference type="AlphaFoldDB" id="A0A0G4HA97"/>
<evidence type="ECO:0000256" key="1">
    <source>
        <dbReference type="ARBA" id="ARBA00004613"/>
    </source>
</evidence>
<dbReference type="SMART" id="SM00034">
    <property type="entry name" value="CLECT"/>
    <property type="match status" value="2"/>
</dbReference>
<dbReference type="SMART" id="SM00191">
    <property type="entry name" value="Int_alpha"/>
    <property type="match status" value="2"/>
</dbReference>
<dbReference type="SUPFAM" id="SSF69318">
    <property type="entry name" value="Integrin alpha N-terminal domain"/>
    <property type="match status" value="1"/>
</dbReference>
<dbReference type="Pfam" id="PF00059">
    <property type="entry name" value="Lectin_C"/>
    <property type="match status" value="2"/>
</dbReference>
<keyword evidence="4" id="KW-0430">Lectin</keyword>
<feature type="compositionally biased region" description="Gly residues" evidence="8">
    <location>
        <begin position="982"/>
        <end position="992"/>
    </location>
</feature>
<evidence type="ECO:0000259" key="10">
    <source>
        <dbReference type="PROSITE" id="PS50041"/>
    </source>
</evidence>
<dbReference type="InterPro" id="IPR013517">
    <property type="entry name" value="FG-GAP"/>
</dbReference>
<dbReference type="InterPro" id="IPR013519">
    <property type="entry name" value="Int_alpha_beta-p"/>
</dbReference>
<dbReference type="GO" id="GO:0008083">
    <property type="term" value="F:growth factor activity"/>
    <property type="evidence" value="ECO:0007669"/>
    <property type="project" value="TreeGrafter"/>
</dbReference>
<accession>A0A0G4HA97</accession>
<dbReference type="PANTHER" id="PTHR22799:SF1">
    <property type="entry name" value="C-TYPE LECTIN DOMAIN FAMILY 11 MEMBER A"/>
    <property type="match status" value="1"/>
</dbReference>
<feature type="region of interest" description="Disordered" evidence="8">
    <location>
        <begin position="979"/>
        <end position="1009"/>
    </location>
</feature>
<evidence type="ECO:0000256" key="6">
    <source>
        <dbReference type="ARBA" id="ARBA00023180"/>
    </source>
</evidence>
<dbReference type="GO" id="GO:0030246">
    <property type="term" value="F:carbohydrate binding"/>
    <property type="evidence" value="ECO:0007669"/>
    <property type="project" value="UniProtKB-KW"/>
</dbReference>
<reference evidence="11" key="1">
    <citation type="submission" date="2014-11" db="EMBL/GenBank/DDBJ databases">
        <authorList>
            <person name="Otto D Thomas"/>
            <person name="Naeem Raeece"/>
        </authorList>
    </citation>
    <scope>NUCLEOTIDE SEQUENCE</scope>
</reference>
<dbReference type="PROSITE" id="PS51470">
    <property type="entry name" value="FG_GAP"/>
    <property type="match status" value="1"/>
</dbReference>
<dbReference type="InterPro" id="IPR016186">
    <property type="entry name" value="C-type_lectin-like/link_sf"/>
</dbReference>
<dbReference type="InterPro" id="IPR016187">
    <property type="entry name" value="CTDL_fold"/>
</dbReference>
<dbReference type="InterPro" id="IPR028994">
    <property type="entry name" value="Integrin_alpha_N"/>
</dbReference>
<dbReference type="InterPro" id="IPR001304">
    <property type="entry name" value="C-type_lectin-like"/>
</dbReference>
<keyword evidence="5" id="KW-0677">Repeat</keyword>
<feature type="domain" description="C-type lectin" evidence="10">
    <location>
        <begin position="761"/>
        <end position="873"/>
    </location>
</feature>
<feature type="signal peptide" evidence="9">
    <location>
        <begin position="1"/>
        <end position="19"/>
    </location>
</feature>
<dbReference type="InterPro" id="IPR051663">
    <property type="entry name" value="CLec_Tetranectin-domain"/>
</dbReference>
<evidence type="ECO:0000256" key="3">
    <source>
        <dbReference type="ARBA" id="ARBA00022729"/>
    </source>
</evidence>
<evidence type="ECO:0000256" key="5">
    <source>
        <dbReference type="ARBA" id="ARBA00022737"/>
    </source>
</evidence>
<feature type="non-terminal residue" evidence="11">
    <location>
        <position position="1166"/>
    </location>
</feature>
<feature type="domain" description="C-type lectin" evidence="10">
    <location>
        <begin position="631"/>
        <end position="744"/>
    </location>
</feature>
<dbReference type="PANTHER" id="PTHR22799">
    <property type="entry name" value="TETRANECTIN-RELATED"/>
    <property type="match status" value="1"/>
</dbReference>
<feature type="chain" id="PRO_5005191164" description="C-type lectin domain-containing protein" evidence="9">
    <location>
        <begin position="20"/>
        <end position="1166"/>
    </location>
</feature>
<dbReference type="Gene3D" id="3.10.100.10">
    <property type="entry name" value="Mannose-Binding Protein A, subunit A"/>
    <property type="match status" value="2"/>
</dbReference>
<organism evidence="11">
    <name type="scientific">Chromera velia CCMP2878</name>
    <dbReference type="NCBI Taxonomy" id="1169474"/>
    <lineage>
        <taxon>Eukaryota</taxon>
        <taxon>Sar</taxon>
        <taxon>Alveolata</taxon>
        <taxon>Colpodellida</taxon>
        <taxon>Chromeraceae</taxon>
        <taxon>Chromera</taxon>
    </lineage>
</organism>
<feature type="repeat" description="FG-GAP" evidence="7">
    <location>
        <begin position="1060"/>
        <end position="1121"/>
    </location>
</feature>
<comment type="subcellular location">
    <subcellularLocation>
        <location evidence="1">Secreted</location>
    </subcellularLocation>
</comment>
<evidence type="ECO:0000313" key="11">
    <source>
        <dbReference type="EMBL" id="CEM40686.1"/>
    </source>
</evidence>
<dbReference type="Pfam" id="PF01839">
    <property type="entry name" value="FG-GAP"/>
    <property type="match status" value="1"/>
</dbReference>
<evidence type="ECO:0000256" key="2">
    <source>
        <dbReference type="ARBA" id="ARBA00022525"/>
    </source>
</evidence>
<dbReference type="EMBL" id="CDMZ01002085">
    <property type="protein sequence ID" value="CEM40686.1"/>
    <property type="molecule type" value="Genomic_DNA"/>
</dbReference>
<keyword evidence="2" id="KW-0964">Secreted</keyword>
<feature type="compositionally biased region" description="Basic and acidic residues" evidence="8">
    <location>
        <begin position="1000"/>
        <end position="1009"/>
    </location>
</feature>
<dbReference type="SUPFAM" id="SSF56436">
    <property type="entry name" value="C-type lectin-like"/>
    <property type="match status" value="2"/>
</dbReference>
<proteinExistence type="predicted"/>
<keyword evidence="3 9" id="KW-0732">Signal</keyword>
<dbReference type="Gene3D" id="2.130.10.130">
    <property type="entry name" value="Integrin alpha, N-terminal"/>
    <property type="match status" value="1"/>
</dbReference>
<dbReference type="PROSITE" id="PS50041">
    <property type="entry name" value="C_TYPE_LECTIN_2"/>
    <property type="match status" value="2"/>
</dbReference>
<protein>
    <recommendedName>
        <fullName evidence="10">C-type lectin domain-containing protein</fullName>
    </recommendedName>
</protein>
<evidence type="ECO:0000256" key="4">
    <source>
        <dbReference type="ARBA" id="ARBA00022734"/>
    </source>
</evidence>
<evidence type="ECO:0000256" key="8">
    <source>
        <dbReference type="SAM" id="MobiDB-lite"/>
    </source>
</evidence>
<dbReference type="GO" id="GO:0005615">
    <property type="term" value="C:extracellular space"/>
    <property type="evidence" value="ECO:0007669"/>
    <property type="project" value="TreeGrafter"/>
</dbReference>
<evidence type="ECO:0000256" key="7">
    <source>
        <dbReference type="PROSITE-ProRule" id="PRU00803"/>
    </source>
</evidence>
<gene>
    <name evidence="11" type="ORF">Cvel_25472</name>
</gene>
<sequence>MWKIPFLFLFALPFHRASSQSDCVTTAGLAVSGRLVEGVATETAVSVARDNLPVSVVGSAARMDFFFTHEENTGTGAPVKTATVKFPPTIAALAQQNPLSILLKMVNQNGALSPDTDCTNGGVPVLGGALGEWKIECMTEPGANFSIEVTVDNLPLCEDCVVEASFTDSDCSPPAIFSLRFSVVPKAFRGSTMSGRRLQDTLECSMAEDGTSCTDEGNKCTADLCSAGQCTHPPLSNTACEGCDLSGPGFCVCREGSCQGISADTRGIPQPCWTQIPFADPVVPDPGISFSAGDFRFQISGNGRKFISYPASVVAPQPDTPLGPQTFTMVIEGPPAGSGEPPSPVYGGFYLDANVGDTTGDDAEVLGSPSPGQSFETGSFNDADPTVTDIDRTLANLRRESLSSTNKVRTEFGGATDAVFALSHQVEVPAGQTAILLFSTYASSDGPPTKLEGSTLVLKQSDPAGAVSQDFYFTSSACLVDTSLVAFAVSSDACGNQPIGIPCAADPALETCMGTFCVFDFCVPLPGEFFGEDFPWIYAGNSCGPDGECSRQLCDPEGQCNSEPFPINSGQPCTGGFCLAGVCAEATECIGEADGTVCTDDGDDCTDDICALGQCTHPLIDSPDCNALNRFRAVCTGRVSQADAASICESSGRRLARIQSDADNGRAVASLAALTSCRGSSAGAWIAGTDAASEGQFVFPSADPLFYFNWREGEPSNARDDEDCIAIAMDPLLGGMWNDQTCDRTPYSAAICESPGPPSRFTALCTGGANQADAALVCENNSLRLARIRTAGDNARAAASLAFQADCPGGSSGAWIGGSDEVSEGSFVFANGEPLSYFNWKAGEPNNDGGNDSGNENCIGLLSGGEWNDLSCSDTLSTSVLCEDPAECLGVPDGTSCADDGNQCTDDVCTAGECTHIPSNNVPCNGPLLSLFTTTPGGTSFNAADLNGRNGFTFSLLAGDSGDWADGVGDVNNDGIDDVIVGGSGRSGGGGSGRRKGRERGRDRRGGEEECIARPHASLSLSLLEIGHNFAGVVWVIYGKNVTGEGFFSASVDPESLTGTTGFRIDGGDGGPFFGENLNKGSLAGDLNGDGIDDFVLGAPNAGRGAGSVWVVFGRQSTDPFPSPFDLSSLDGSNGFVITPASRTRFLGFSVGLAGDLNGDGLDDLV</sequence>
<evidence type="ECO:0000256" key="9">
    <source>
        <dbReference type="SAM" id="SignalP"/>
    </source>
</evidence>